<keyword evidence="2" id="KW-1185">Reference proteome</keyword>
<dbReference type="AlphaFoldDB" id="A0A9Q1IS22"/>
<dbReference type="EMBL" id="JAINUF010000009">
    <property type="protein sequence ID" value="KAJ8350137.1"/>
    <property type="molecule type" value="Genomic_DNA"/>
</dbReference>
<reference evidence="1" key="1">
    <citation type="journal article" date="2023" name="Science">
        <title>Genome structures resolve the early diversification of teleost fishes.</title>
        <authorList>
            <person name="Parey E."/>
            <person name="Louis A."/>
            <person name="Montfort J."/>
            <person name="Bouchez O."/>
            <person name="Roques C."/>
            <person name="Iampietro C."/>
            <person name="Lluch J."/>
            <person name="Castinel A."/>
            <person name="Donnadieu C."/>
            <person name="Desvignes T."/>
            <person name="Floi Bucao C."/>
            <person name="Jouanno E."/>
            <person name="Wen M."/>
            <person name="Mejri S."/>
            <person name="Dirks R."/>
            <person name="Jansen H."/>
            <person name="Henkel C."/>
            <person name="Chen W.J."/>
            <person name="Zahm M."/>
            <person name="Cabau C."/>
            <person name="Klopp C."/>
            <person name="Thompson A.W."/>
            <person name="Robinson-Rechavi M."/>
            <person name="Braasch I."/>
            <person name="Lecointre G."/>
            <person name="Bobe J."/>
            <person name="Postlethwait J.H."/>
            <person name="Berthelot C."/>
            <person name="Roest Crollius H."/>
            <person name="Guiguen Y."/>
        </authorList>
    </citation>
    <scope>NUCLEOTIDE SEQUENCE</scope>
    <source>
        <strain evidence="1">WJC10195</strain>
    </source>
</reference>
<proteinExistence type="predicted"/>
<sequence>MVSSVDKGSENGRRPLCRTESCLYQQIGMRPWEELKKHDTEPSPGDTNIERDGVANVALSLLFCPTH</sequence>
<protein>
    <submittedName>
        <fullName evidence="1">Uncharacterized protein</fullName>
    </submittedName>
</protein>
<evidence type="ECO:0000313" key="2">
    <source>
        <dbReference type="Proteomes" id="UP001152622"/>
    </source>
</evidence>
<dbReference type="Proteomes" id="UP001152622">
    <property type="component" value="Chromosome 9"/>
</dbReference>
<organism evidence="1 2">
    <name type="scientific">Synaphobranchus kaupii</name>
    <name type="common">Kaup's arrowtooth eel</name>
    <dbReference type="NCBI Taxonomy" id="118154"/>
    <lineage>
        <taxon>Eukaryota</taxon>
        <taxon>Metazoa</taxon>
        <taxon>Chordata</taxon>
        <taxon>Craniata</taxon>
        <taxon>Vertebrata</taxon>
        <taxon>Euteleostomi</taxon>
        <taxon>Actinopterygii</taxon>
        <taxon>Neopterygii</taxon>
        <taxon>Teleostei</taxon>
        <taxon>Anguilliformes</taxon>
        <taxon>Synaphobranchidae</taxon>
        <taxon>Synaphobranchus</taxon>
    </lineage>
</organism>
<name>A0A9Q1IS22_SYNKA</name>
<evidence type="ECO:0000313" key="1">
    <source>
        <dbReference type="EMBL" id="KAJ8350137.1"/>
    </source>
</evidence>
<accession>A0A9Q1IS22</accession>
<comment type="caution">
    <text evidence="1">The sequence shown here is derived from an EMBL/GenBank/DDBJ whole genome shotgun (WGS) entry which is preliminary data.</text>
</comment>
<gene>
    <name evidence="1" type="ORF">SKAU_G00252670</name>
</gene>